<feature type="region of interest" description="Disordered" evidence="1">
    <location>
        <begin position="169"/>
        <end position="189"/>
    </location>
</feature>
<evidence type="ECO:0000259" key="2">
    <source>
        <dbReference type="SMART" id="SM00458"/>
    </source>
</evidence>
<dbReference type="SUPFAM" id="SSF50370">
    <property type="entry name" value="Ricin B-like lectins"/>
    <property type="match status" value="1"/>
</dbReference>
<organism evidence="3 4">
    <name type="scientific">Kibdelosporangium lantanae</name>
    <dbReference type="NCBI Taxonomy" id="1497396"/>
    <lineage>
        <taxon>Bacteria</taxon>
        <taxon>Bacillati</taxon>
        <taxon>Actinomycetota</taxon>
        <taxon>Actinomycetes</taxon>
        <taxon>Pseudonocardiales</taxon>
        <taxon>Pseudonocardiaceae</taxon>
        <taxon>Kibdelosporangium</taxon>
    </lineage>
</organism>
<dbReference type="EMBL" id="JBHTIS010000979">
    <property type="protein sequence ID" value="MFD1047220.1"/>
    <property type="molecule type" value="Genomic_DNA"/>
</dbReference>
<gene>
    <name evidence="3" type="ORF">ACFQ1S_17535</name>
</gene>
<evidence type="ECO:0000256" key="1">
    <source>
        <dbReference type="SAM" id="MobiDB-lite"/>
    </source>
</evidence>
<dbReference type="Gene3D" id="2.80.10.50">
    <property type="match status" value="2"/>
</dbReference>
<keyword evidence="4" id="KW-1185">Reference proteome</keyword>
<feature type="non-terminal residue" evidence="3">
    <location>
        <position position="1"/>
    </location>
</feature>
<dbReference type="InterPro" id="IPR035992">
    <property type="entry name" value="Ricin_B-like_lectins"/>
</dbReference>
<dbReference type="InterPro" id="IPR000772">
    <property type="entry name" value="Ricin_B_lectin"/>
</dbReference>
<dbReference type="Proteomes" id="UP001597045">
    <property type="component" value="Unassembled WGS sequence"/>
</dbReference>
<feature type="compositionally biased region" description="Basic and acidic residues" evidence="1">
    <location>
        <begin position="179"/>
        <end position="189"/>
    </location>
</feature>
<proteinExistence type="predicted"/>
<evidence type="ECO:0000313" key="3">
    <source>
        <dbReference type="EMBL" id="MFD1047220.1"/>
    </source>
</evidence>
<evidence type="ECO:0000313" key="4">
    <source>
        <dbReference type="Proteomes" id="UP001597045"/>
    </source>
</evidence>
<dbReference type="SMART" id="SM00458">
    <property type="entry name" value="RICIN"/>
    <property type="match status" value="1"/>
</dbReference>
<sequence>GDAMDAIDCENALTHYNEDSTPVLEPVVVDPPNNEPYDSTPIFNTGTGACYGGAQPNKTFGSYKNVSTGQCMEVPNNSSTAGTQQLKTAACSGAPQQQFLFHGAFFEVNNNCLGYSGSKIVLQKCTAGPAQQWSVNPNLTISDIQTGNKCFKAASGLVTAGSLHRGVPHGAPLFRGRLPHGEKGADQRR</sequence>
<protein>
    <submittedName>
        <fullName evidence="3">Ricin-type beta-trefoil lectin domain protein</fullName>
    </submittedName>
</protein>
<reference evidence="4" key="1">
    <citation type="journal article" date="2019" name="Int. J. Syst. Evol. Microbiol.">
        <title>The Global Catalogue of Microorganisms (GCM) 10K type strain sequencing project: providing services to taxonomists for standard genome sequencing and annotation.</title>
        <authorList>
            <consortium name="The Broad Institute Genomics Platform"/>
            <consortium name="The Broad Institute Genome Sequencing Center for Infectious Disease"/>
            <person name="Wu L."/>
            <person name="Ma J."/>
        </authorList>
    </citation>
    <scope>NUCLEOTIDE SEQUENCE [LARGE SCALE GENOMIC DNA]</scope>
    <source>
        <strain evidence="4">JCM 31486</strain>
    </source>
</reference>
<dbReference type="PROSITE" id="PS50231">
    <property type="entry name" value="RICIN_B_LECTIN"/>
    <property type="match status" value="1"/>
</dbReference>
<comment type="caution">
    <text evidence="3">The sequence shown here is derived from an EMBL/GenBank/DDBJ whole genome shotgun (WGS) entry which is preliminary data.</text>
</comment>
<dbReference type="Pfam" id="PF00652">
    <property type="entry name" value="Ricin_B_lectin"/>
    <property type="match status" value="1"/>
</dbReference>
<feature type="domain" description="Ricin B lectin" evidence="2">
    <location>
        <begin position="60"/>
        <end position="179"/>
    </location>
</feature>
<accession>A0ABW3M926</accession>
<name>A0ABW3M926_9PSEU</name>